<dbReference type="InterPro" id="IPR032816">
    <property type="entry name" value="VTT_dom"/>
</dbReference>
<dbReference type="Pfam" id="PF09335">
    <property type="entry name" value="VTT_dom"/>
    <property type="match status" value="1"/>
</dbReference>
<evidence type="ECO:0000256" key="2">
    <source>
        <dbReference type="ARBA" id="ARBA00022475"/>
    </source>
</evidence>
<evidence type="ECO:0000259" key="7">
    <source>
        <dbReference type="Pfam" id="PF09335"/>
    </source>
</evidence>
<comment type="caution">
    <text evidence="8">The sequence shown here is derived from an EMBL/GenBank/DDBJ whole genome shotgun (WGS) entry which is preliminary data.</text>
</comment>
<dbReference type="PANTHER" id="PTHR12677:SF59">
    <property type="entry name" value="GOLGI APPARATUS MEMBRANE PROTEIN TVP38-RELATED"/>
    <property type="match status" value="1"/>
</dbReference>
<comment type="subcellular location">
    <subcellularLocation>
        <location evidence="1 6">Cell membrane</location>
        <topology evidence="1 6">Multi-pass membrane protein</topology>
    </subcellularLocation>
</comment>
<dbReference type="EMBL" id="JAGGLI010000028">
    <property type="protein sequence ID" value="MBP2028409.1"/>
    <property type="molecule type" value="Genomic_DNA"/>
</dbReference>
<evidence type="ECO:0000313" key="8">
    <source>
        <dbReference type="EMBL" id="MBP2028409.1"/>
    </source>
</evidence>
<dbReference type="PANTHER" id="PTHR12677">
    <property type="entry name" value="GOLGI APPARATUS MEMBRANE PROTEIN TVP38-RELATED"/>
    <property type="match status" value="1"/>
</dbReference>
<name>A0ABS4KKT9_9FIRM</name>
<evidence type="ECO:0000256" key="5">
    <source>
        <dbReference type="ARBA" id="ARBA00023136"/>
    </source>
</evidence>
<feature type="transmembrane region" description="Helical" evidence="6">
    <location>
        <begin position="12"/>
        <end position="36"/>
    </location>
</feature>
<evidence type="ECO:0000256" key="3">
    <source>
        <dbReference type="ARBA" id="ARBA00022692"/>
    </source>
</evidence>
<dbReference type="RefSeq" id="WP_209661462.1">
    <property type="nucleotide sequence ID" value="NZ_JAGGLI010000028.1"/>
</dbReference>
<comment type="caution">
    <text evidence="6">Lacks conserved residue(s) required for the propagation of feature annotation.</text>
</comment>
<keyword evidence="3 6" id="KW-0812">Transmembrane</keyword>
<organism evidence="8 9">
    <name type="scientific">Acetoanaerobium pronyense</name>
    <dbReference type="NCBI Taxonomy" id="1482736"/>
    <lineage>
        <taxon>Bacteria</taxon>
        <taxon>Bacillati</taxon>
        <taxon>Bacillota</taxon>
        <taxon>Clostridia</taxon>
        <taxon>Peptostreptococcales</taxon>
        <taxon>Filifactoraceae</taxon>
        <taxon>Acetoanaerobium</taxon>
    </lineage>
</organism>
<dbReference type="InterPro" id="IPR015414">
    <property type="entry name" value="TMEM64"/>
</dbReference>
<feature type="transmembrane region" description="Helical" evidence="6">
    <location>
        <begin position="164"/>
        <end position="192"/>
    </location>
</feature>
<evidence type="ECO:0000256" key="4">
    <source>
        <dbReference type="ARBA" id="ARBA00022989"/>
    </source>
</evidence>
<feature type="domain" description="VTT" evidence="7">
    <location>
        <begin position="69"/>
        <end position="185"/>
    </location>
</feature>
<reference evidence="8 9" key="1">
    <citation type="submission" date="2021-03" db="EMBL/GenBank/DDBJ databases">
        <title>Genomic Encyclopedia of Type Strains, Phase IV (KMG-IV): sequencing the most valuable type-strain genomes for metagenomic binning, comparative biology and taxonomic classification.</title>
        <authorList>
            <person name="Goeker M."/>
        </authorList>
    </citation>
    <scope>NUCLEOTIDE SEQUENCE [LARGE SCALE GENOMIC DNA]</scope>
    <source>
        <strain evidence="8 9">DSM 27512</strain>
    </source>
</reference>
<feature type="transmembrane region" description="Helical" evidence="6">
    <location>
        <begin position="198"/>
        <end position="219"/>
    </location>
</feature>
<protein>
    <recommendedName>
        <fullName evidence="6">TVP38/TMEM64 family membrane protein</fullName>
    </recommendedName>
</protein>
<accession>A0ABS4KKT9</accession>
<evidence type="ECO:0000256" key="1">
    <source>
        <dbReference type="ARBA" id="ARBA00004651"/>
    </source>
</evidence>
<comment type="similarity">
    <text evidence="6">Belongs to the TVP38/TMEM64 family.</text>
</comment>
<keyword evidence="5 6" id="KW-0472">Membrane</keyword>
<keyword evidence="4 6" id="KW-1133">Transmembrane helix</keyword>
<keyword evidence="9" id="KW-1185">Reference proteome</keyword>
<evidence type="ECO:0000313" key="9">
    <source>
        <dbReference type="Proteomes" id="UP001314903"/>
    </source>
</evidence>
<gene>
    <name evidence="8" type="ORF">J2Z35_002210</name>
</gene>
<sequence>MAAKKNDKTKLIIVLVAIVAIIAVLYRMGIFEMVSIENMQKLKVWIEGFGALGPVVYIGIYVAAALFFLPGLPIALLAGIAFGPIMGGLWALTGATLGATAACFVARYAARSMVEGWAQTNPAFKKIDEGVEKQGWRMLMITRLVPVFPYNIQNYAYGLTKINIVTFFVVSFICMAPGAFAFTFMSGAIVAGESPAQIMMYLAIGAIFFVAVSLIPGYLKKKKGIEAA</sequence>
<keyword evidence="2 6" id="KW-1003">Cell membrane</keyword>
<evidence type="ECO:0000256" key="6">
    <source>
        <dbReference type="RuleBase" id="RU366058"/>
    </source>
</evidence>
<dbReference type="Proteomes" id="UP001314903">
    <property type="component" value="Unassembled WGS sequence"/>
</dbReference>
<proteinExistence type="inferred from homology"/>